<dbReference type="Proteomes" id="UP001163846">
    <property type="component" value="Unassembled WGS sequence"/>
</dbReference>
<evidence type="ECO:0000256" key="3">
    <source>
        <dbReference type="SAM" id="Phobius"/>
    </source>
</evidence>
<dbReference type="AlphaFoldDB" id="A0AA38NZG2"/>
<feature type="coiled-coil region" evidence="1">
    <location>
        <begin position="287"/>
        <end position="328"/>
    </location>
</feature>
<organism evidence="4 5">
    <name type="scientific">Lentinula raphanica</name>
    <dbReference type="NCBI Taxonomy" id="153919"/>
    <lineage>
        <taxon>Eukaryota</taxon>
        <taxon>Fungi</taxon>
        <taxon>Dikarya</taxon>
        <taxon>Basidiomycota</taxon>
        <taxon>Agaricomycotina</taxon>
        <taxon>Agaricomycetes</taxon>
        <taxon>Agaricomycetidae</taxon>
        <taxon>Agaricales</taxon>
        <taxon>Marasmiineae</taxon>
        <taxon>Omphalotaceae</taxon>
        <taxon>Lentinula</taxon>
    </lineage>
</organism>
<accession>A0AA38NZG2</accession>
<dbReference type="EMBL" id="MU806732">
    <property type="protein sequence ID" value="KAJ3833278.1"/>
    <property type="molecule type" value="Genomic_DNA"/>
</dbReference>
<sequence>MEDSNSPSILPSGPTLRRRMNILDRAHSLSNLNHSSSIEKGKGKSSPVALESHQDVHNIDEDEIEEVGSTDADYETESESSRTEGNGSPERSHSFTQRTGEDSQDEGQNFRSNSEQFEHRPLTHQPAQARSWYEFDLAVVAALVSPIGQWLTGGDHIKNLLLVMLLVFYLHQIIEIPWTLYYNARPRVKPHATRLPAADDFHARRATSELRFLEFFFLSFAIVSPFLGAYLLRYVTFAVTGQDILSWFSLGLFVLATGVRPWSHLVQRFDQRVTDLHDIVHYHSSVKDAVSDDIVEMKQQLEELQGRMQEMQQSMTKLKKKLVKETNEAFDYVDEQVEPVEKMVQQHEKALEYVLQLRASLLNSRPSKSTSPKSLSPNASPSSSLKPLHSANHSGSSSPILTKLETIHEAIYEGMESKPSRPKSIDTVKINTPKSIYVKSHSSKTRTPFPPMVLRPFVLLISFMTLPVLILFHALYAVTFPFRWCLRVFLRAMGMENVALQFQDVFSASFRANAFTNLNR</sequence>
<dbReference type="PANTHER" id="PTHR42032">
    <property type="entry name" value="YALI0E30679P"/>
    <property type="match status" value="1"/>
</dbReference>
<dbReference type="PANTHER" id="PTHR42032:SF1">
    <property type="entry name" value="YALI0E30679P"/>
    <property type="match status" value="1"/>
</dbReference>
<feature type="compositionally biased region" description="Acidic residues" evidence="2">
    <location>
        <begin position="60"/>
        <end position="78"/>
    </location>
</feature>
<reference evidence="4" key="1">
    <citation type="submission" date="2022-08" db="EMBL/GenBank/DDBJ databases">
        <authorList>
            <consortium name="DOE Joint Genome Institute"/>
            <person name="Min B."/>
            <person name="Riley R."/>
            <person name="Sierra-Patev S."/>
            <person name="Naranjo-Ortiz M."/>
            <person name="Looney B."/>
            <person name="Konkel Z."/>
            <person name="Slot J.C."/>
            <person name="Sakamoto Y."/>
            <person name="Steenwyk J.L."/>
            <person name="Rokas A."/>
            <person name="Carro J."/>
            <person name="Camarero S."/>
            <person name="Ferreira P."/>
            <person name="Molpeceres G."/>
            <person name="Ruiz-Duenas F.J."/>
            <person name="Serrano A."/>
            <person name="Henrissat B."/>
            <person name="Drula E."/>
            <person name="Hughes K.W."/>
            <person name="Mata J.L."/>
            <person name="Ishikawa N.K."/>
            <person name="Vargas-Isla R."/>
            <person name="Ushijima S."/>
            <person name="Smith C.A."/>
            <person name="Ahrendt S."/>
            <person name="Andreopoulos W."/>
            <person name="He G."/>
            <person name="Labutti K."/>
            <person name="Lipzen A."/>
            <person name="Ng V."/>
            <person name="Sandor L."/>
            <person name="Barry K."/>
            <person name="Martinez A.T."/>
            <person name="Xiao Y."/>
            <person name="Gibbons J.G."/>
            <person name="Terashima K."/>
            <person name="Hibbett D.S."/>
            <person name="Grigoriev I.V."/>
        </authorList>
    </citation>
    <scope>NUCLEOTIDE SEQUENCE</scope>
    <source>
        <strain evidence="4">TFB9207</strain>
    </source>
</reference>
<feature type="transmembrane region" description="Helical" evidence="3">
    <location>
        <begin position="244"/>
        <end position="262"/>
    </location>
</feature>
<evidence type="ECO:0000256" key="2">
    <source>
        <dbReference type="SAM" id="MobiDB-lite"/>
    </source>
</evidence>
<keyword evidence="5" id="KW-1185">Reference proteome</keyword>
<evidence type="ECO:0000313" key="4">
    <source>
        <dbReference type="EMBL" id="KAJ3833278.1"/>
    </source>
</evidence>
<feature type="compositionally biased region" description="Low complexity" evidence="2">
    <location>
        <begin position="364"/>
        <end position="388"/>
    </location>
</feature>
<feature type="transmembrane region" description="Helical" evidence="3">
    <location>
        <begin position="212"/>
        <end position="232"/>
    </location>
</feature>
<comment type="caution">
    <text evidence="4">The sequence shown here is derived from an EMBL/GenBank/DDBJ whole genome shotgun (WGS) entry which is preliminary data.</text>
</comment>
<evidence type="ECO:0000256" key="1">
    <source>
        <dbReference type="SAM" id="Coils"/>
    </source>
</evidence>
<protein>
    <submittedName>
        <fullName evidence="4">Uncharacterized protein</fullName>
    </submittedName>
</protein>
<feature type="transmembrane region" description="Helical" evidence="3">
    <location>
        <begin position="453"/>
        <end position="476"/>
    </location>
</feature>
<feature type="region of interest" description="Disordered" evidence="2">
    <location>
        <begin position="1"/>
        <end position="123"/>
    </location>
</feature>
<gene>
    <name evidence="4" type="ORF">F5878DRAFT_633121</name>
</gene>
<name>A0AA38NZG2_9AGAR</name>
<proteinExistence type="predicted"/>
<evidence type="ECO:0000313" key="5">
    <source>
        <dbReference type="Proteomes" id="UP001163846"/>
    </source>
</evidence>
<keyword evidence="3" id="KW-0812">Transmembrane</keyword>
<keyword evidence="3" id="KW-1133">Transmembrane helix</keyword>
<feature type="transmembrane region" description="Helical" evidence="3">
    <location>
        <begin position="157"/>
        <end position="181"/>
    </location>
</feature>
<feature type="compositionally biased region" description="Polar residues" evidence="2">
    <location>
        <begin position="106"/>
        <end position="115"/>
    </location>
</feature>
<feature type="region of interest" description="Disordered" evidence="2">
    <location>
        <begin position="364"/>
        <end position="399"/>
    </location>
</feature>
<keyword evidence="3" id="KW-0472">Membrane</keyword>
<keyword evidence="1" id="KW-0175">Coiled coil</keyword>